<dbReference type="Proteomes" id="UP000252770">
    <property type="component" value="Unassembled WGS sequence"/>
</dbReference>
<accession>A0A367YQU3</accession>
<sequence>MPRSLYYPKADRRSQLFVGRYPGSVITPNCGVLHTTETPSWPGYNGGAAAPTSTYHPGLRRWRQHFPFNRSARALVDRAGGAATNRGNTVQFELIGTCDKTYWNRWHRLYPTLVYWPDPPAHALRDLADHLAWLHDEWGIRLDTPARFLPYPSSYGSARGQRLTVAQWNRLYGWVGHQHVPENDHGDPGNLPIGRLLDLARGGTAAPVQPAPPPAPAEKGLLDIMTKHINTVQGDDQTVAANSVATLRTGKYQNFLKGPSYPTIVTATVEVRGLKDGDPLDLEITAQQGSKTIRESLSTMRGSAGSPNRLNAGQVTFTGATGKDFMNFVRVHNPNPYPVTVAYVRVRGWAQ</sequence>
<proteinExistence type="predicted"/>
<dbReference type="RefSeq" id="WP_114127816.1">
    <property type="nucleotide sequence ID" value="NZ_QOUI01000012.1"/>
</dbReference>
<evidence type="ECO:0000313" key="1">
    <source>
        <dbReference type="EMBL" id="RCK68255.1"/>
    </source>
</evidence>
<reference evidence="1 2" key="1">
    <citation type="submission" date="2018-07" db="EMBL/GenBank/DDBJ databases">
        <title>Desertimonas flava gen. nov. sp. nov.</title>
        <authorList>
            <person name="Liu S."/>
        </authorList>
    </citation>
    <scope>NUCLEOTIDE SEQUENCE [LARGE SCALE GENOMIC DNA]</scope>
    <source>
        <strain evidence="1 2">16Sb5-5</strain>
    </source>
</reference>
<dbReference type="EMBL" id="QOUI01000012">
    <property type="protein sequence ID" value="RCK68255.1"/>
    <property type="molecule type" value="Genomic_DNA"/>
</dbReference>
<keyword evidence="2" id="KW-1185">Reference proteome</keyword>
<organism evidence="1 2">
    <name type="scientific">Desertihabitans brevis</name>
    <dbReference type="NCBI Taxonomy" id="2268447"/>
    <lineage>
        <taxon>Bacteria</taxon>
        <taxon>Bacillati</taxon>
        <taxon>Actinomycetota</taxon>
        <taxon>Actinomycetes</taxon>
        <taxon>Propionibacteriales</taxon>
        <taxon>Propionibacteriaceae</taxon>
        <taxon>Desertihabitans</taxon>
    </lineage>
</organism>
<comment type="caution">
    <text evidence="1">The sequence shown here is derived from an EMBL/GenBank/DDBJ whole genome shotgun (WGS) entry which is preliminary data.</text>
</comment>
<dbReference type="AlphaFoldDB" id="A0A367YQU3"/>
<name>A0A367YQU3_9ACTN</name>
<protein>
    <submittedName>
        <fullName evidence="1">Uncharacterized protein</fullName>
    </submittedName>
</protein>
<evidence type="ECO:0000313" key="2">
    <source>
        <dbReference type="Proteomes" id="UP000252770"/>
    </source>
</evidence>
<gene>
    <name evidence="1" type="ORF">DT076_16530</name>
</gene>